<feature type="non-terminal residue" evidence="7">
    <location>
        <position position="1"/>
    </location>
</feature>
<dbReference type="InterPro" id="IPR051188">
    <property type="entry name" value="PHD-type_Zinc_Finger"/>
</dbReference>
<comment type="caution">
    <text evidence="7">The sequence shown here is derived from an EMBL/GenBank/DDBJ whole genome shotgun (WGS) entry which is preliminary data.</text>
</comment>
<dbReference type="GO" id="GO:0005634">
    <property type="term" value="C:nucleus"/>
    <property type="evidence" value="ECO:0007669"/>
    <property type="project" value="TreeGrafter"/>
</dbReference>
<dbReference type="InterPro" id="IPR013083">
    <property type="entry name" value="Znf_RING/FYVE/PHD"/>
</dbReference>
<evidence type="ECO:0000256" key="3">
    <source>
        <dbReference type="ARBA" id="ARBA00022833"/>
    </source>
</evidence>
<dbReference type="SMART" id="SM00184">
    <property type="entry name" value="RING"/>
    <property type="match status" value="2"/>
</dbReference>
<evidence type="ECO:0000259" key="6">
    <source>
        <dbReference type="PROSITE" id="PS51805"/>
    </source>
</evidence>
<keyword evidence="2 4" id="KW-0863">Zinc-finger</keyword>
<sequence>QECFVCGQSGAAITCWETACGRSFHLPCAARGHCITQYFGQYRSFCFEHRPQQSVLAAPEAGIERLICMDPVDSQRSYRTMVCPACEHAWFHRACIQGQAMRAGSSSFQCPLCRDRDAFFLEMFFMGIRIPLR</sequence>
<organism evidence="7 8">
    <name type="scientific">Spizella passerina</name>
    <name type="common">Chipping sparrow</name>
    <dbReference type="NCBI Taxonomy" id="40210"/>
    <lineage>
        <taxon>Eukaryota</taxon>
        <taxon>Metazoa</taxon>
        <taxon>Chordata</taxon>
        <taxon>Craniata</taxon>
        <taxon>Vertebrata</taxon>
        <taxon>Euteleostomi</taxon>
        <taxon>Archelosauria</taxon>
        <taxon>Archosauria</taxon>
        <taxon>Dinosauria</taxon>
        <taxon>Saurischia</taxon>
        <taxon>Theropoda</taxon>
        <taxon>Coelurosauria</taxon>
        <taxon>Aves</taxon>
        <taxon>Neognathae</taxon>
        <taxon>Neoaves</taxon>
        <taxon>Telluraves</taxon>
        <taxon>Australaves</taxon>
        <taxon>Passeriformes</taxon>
        <taxon>Passerellidae</taxon>
        <taxon>Spizella</taxon>
    </lineage>
</organism>
<feature type="domain" description="PHD-type" evidence="6">
    <location>
        <begin position="1"/>
        <end position="50"/>
    </location>
</feature>
<dbReference type="EMBL" id="WBNQ01112195">
    <property type="protein sequence ID" value="NXX72013.1"/>
    <property type="molecule type" value="Genomic_DNA"/>
</dbReference>
<dbReference type="OrthoDB" id="512616at2759"/>
<reference evidence="7" key="1">
    <citation type="submission" date="2020-02" db="EMBL/GenBank/DDBJ databases">
        <title>Bird 10,000 Genomes (B10K) Project - Family phase.</title>
        <authorList>
            <person name="Zhang G."/>
        </authorList>
    </citation>
    <scope>NUCLEOTIDE SEQUENCE</scope>
    <source>
        <strain evidence="7">B10K-DU-023-52</strain>
        <tissue evidence="7">Mixed tissue sample</tissue>
    </source>
</reference>
<dbReference type="GO" id="GO:0008270">
    <property type="term" value="F:zinc ion binding"/>
    <property type="evidence" value="ECO:0007669"/>
    <property type="project" value="UniProtKB-KW"/>
</dbReference>
<dbReference type="Proteomes" id="UP000618746">
    <property type="component" value="Unassembled WGS sequence"/>
</dbReference>
<dbReference type="Pfam" id="PF13771">
    <property type="entry name" value="zf-HC5HC2H"/>
    <property type="match status" value="1"/>
</dbReference>
<dbReference type="PANTHER" id="PTHR12420">
    <property type="entry name" value="PHD FINGER PROTEIN"/>
    <property type="match status" value="1"/>
</dbReference>
<dbReference type="Gene3D" id="3.30.40.10">
    <property type="entry name" value="Zinc/RING finger domain, C3HC4 (zinc finger)"/>
    <property type="match status" value="2"/>
</dbReference>
<dbReference type="PROSITE" id="PS51805">
    <property type="entry name" value="EPHD"/>
    <property type="match status" value="1"/>
</dbReference>
<evidence type="ECO:0000313" key="8">
    <source>
        <dbReference type="Proteomes" id="UP000618746"/>
    </source>
</evidence>
<evidence type="ECO:0000313" key="7">
    <source>
        <dbReference type="EMBL" id="NXX72013.1"/>
    </source>
</evidence>
<dbReference type="PANTHER" id="PTHR12420:SF47">
    <property type="entry name" value="PHD FINGER PROTEIN 7"/>
    <property type="match status" value="1"/>
</dbReference>
<evidence type="ECO:0000256" key="4">
    <source>
        <dbReference type="PROSITE-ProRule" id="PRU00175"/>
    </source>
</evidence>
<dbReference type="InterPro" id="IPR034732">
    <property type="entry name" value="EPHD"/>
</dbReference>
<dbReference type="PROSITE" id="PS50089">
    <property type="entry name" value="ZF_RING_2"/>
    <property type="match status" value="1"/>
</dbReference>
<keyword evidence="8" id="KW-1185">Reference proteome</keyword>
<feature type="domain" description="RING-type" evidence="5">
    <location>
        <begin position="67"/>
        <end position="114"/>
    </location>
</feature>
<keyword evidence="7" id="KW-0436">Ligase</keyword>
<proteinExistence type="predicted"/>
<dbReference type="GO" id="GO:0016874">
    <property type="term" value="F:ligase activity"/>
    <property type="evidence" value="ECO:0007669"/>
    <property type="project" value="UniProtKB-KW"/>
</dbReference>
<dbReference type="AlphaFoldDB" id="A0A852K402"/>
<dbReference type="InterPro" id="IPR001841">
    <property type="entry name" value="Znf_RING"/>
</dbReference>
<evidence type="ECO:0000259" key="5">
    <source>
        <dbReference type="PROSITE" id="PS50089"/>
    </source>
</evidence>
<dbReference type="SUPFAM" id="SSF57850">
    <property type="entry name" value="RING/U-box"/>
    <property type="match status" value="1"/>
</dbReference>
<dbReference type="Pfam" id="PF13639">
    <property type="entry name" value="zf-RING_2"/>
    <property type="match status" value="1"/>
</dbReference>
<evidence type="ECO:0000256" key="1">
    <source>
        <dbReference type="ARBA" id="ARBA00022723"/>
    </source>
</evidence>
<protein>
    <submittedName>
        <fullName evidence="7">G2E3 ligase</fullName>
    </submittedName>
</protein>
<evidence type="ECO:0000256" key="2">
    <source>
        <dbReference type="ARBA" id="ARBA00022771"/>
    </source>
</evidence>
<feature type="non-terminal residue" evidence="7">
    <location>
        <position position="133"/>
    </location>
</feature>
<keyword evidence="3" id="KW-0862">Zinc</keyword>
<name>A0A852K402_SPIPA</name>
<accession>A0A852K402</accession>
<gene>
    <name evidence="7" type="primary">G2e3_1</name>
    <name evidence="7" type="ORF">SPIPAS_R02687</name>
</gene>
<keyword evidence="1" id="KW-0479">Metal-binding</keyword>